<dbReference type="Pfam" id="PF05378">
    <property type="entry name" value="Hydant_A_N"/>
    <property type="match status" value="1"/>
</dbReference>
<dbReference type="GO" id="GO:0006749">
    <property type="term" value="P:glutathione metabolic process"/>
    <property type="evidence" value="ECO:0007669"/>
    <property type="project" value="TreeGrafter"/>
</dbReference>
<dbReference type="Proteomes" id="UP000190625">
    <property type="component" value="Unassembled WGS sequence"/>
</dbReference>
<evidence type="ECO:0000313" key="4">
    <source>
        <dbReference type="Proteomes" id="UP000190625"/>
    </source>
</evidence>
<feature type="domain" description="Hydantoinase A/oxoprolinase" evidence="1">
    <location>
        <begin position="182"/>
        <end position="464"/>
    </location>
</feature>
<sequence length="550" mass="60248">MKLGIDIGGTHTDGVLLNDNNEIIKSIKLTTQHQELTNTILTGCQTLTSNLKAKELDRIVLSTTLATNVIAEQNYQPAGLLLIPGPGINPKLHNYAQHVEVVTGSIDHRGSEVQDINKKEVQKTLAKFIKIGIDRVGVCGKFSTRNPKHELEIKNLIKKEFTEIEVISLSHQLTGRLNYPRRIATTYLNCLVQQTQTEFTTAIQDGLKELNIKSPVYILKADGGTMPLIKSNNLPVESINSGPAASIMGILALTDTYETTLGIDIGGTTTDISLFIDKEPLFKPKGIKINKYKTSIRGLYNKSVDCGGDSLIQIKNGKLKIGPKRQGPAAAFGGNNPTPTDALVILNLTQKGNKEAAKTSLQPLAKELNLSIPELANKIIKKFCQEIKAKIDNILTELNNQPVYTINKLLDNTNIQPTKLVGIGGPAKALTPRLASELNMDYITPDNANIANAIGAALSRVTQECTLYADTSQGYYNIPELSIKESINQEFNLQIAQSLIKEKLRESTITPQKQIEISNTETFNLVRGFNTIGKIIKVTAQLKPGLITWR</sequence>
<dbReference type="InterPro" id="IPR008040">
    <property type="entry name" value="Hydant_A_N"/>
</dbReference>
<accession>A0A1T4Q0G2</accession>
<evidence type="ECO:0000313" key="3">
    <source>
        <dbReference type="EMBL" id="SJZ97272.1"/>
    </source>
</evidence>
<evidence type="ECO:0000259" key="2">
    <source>
        <dbReference type="Pfam" id="PF05378"/>
    </source>
</evidence>
<dbReference type="GO" id="GO:0017168">
    <property type="term" value="F:5-oxoprolinase (ATP-hydrolyzing) activity"/>
    <property type="evidence" value="ECO:0007669"/>
    <property type="project" value="TreeGrafter"/>
</dbReference>
<dbReference type="STRING" id="142842.SAMN02745118_02382"/>
<evidence type="ECO:0000259" key="1">
    <source>
        <dbReference type="Pfam" id="PF01968"/>
    </source>
</evidence>
<dbReference type="PANTHER" id="PTHR11365">
    <property type="entry name" value="5-OXOPROLINASE RELATED"/>
    <property type="match status" value="1"/>
</dbReference>
<dbReference type="InterPro" id="IPR045079">
    <property type="entry name" value="Oxoprolinase-like"/>
</dbReference>
<dbReference type="PANTHER" id="PTHR11365:SF2">
    <property type="entry name" value="5-OXOPROLINASE"/>
    <property type="match status" value="1"/>
</dbReference>
<reference evidence="4" key="1">
    <citation type="submission" date="2017-02" db="EMBL/GenBank/DDBJ databases">
        <authorList>
            <person name="Varghese N."/>
            <person name="Submissions S."/>
        </authorList>
    </citation>
    <scope>NUCLEOTIDE SEQUENCE [LARGE SCALE GENOMIC DNA]</scope>
    <source>
        <strain evidence="4">ATCC BAA-73</strain>
    </source>
</reference>
<dbReference type="Pfam" id="PF01968">
    <property type="entry name" value="Hydantoinase_A"/>
    <property type="match status" value="1"/>
</dbReference>
<dbReference type="OrthoDB" id="9768323at2"/>
<feature type="domain" description="Hydantoinase/oxoprolinase N-terminal" evidence="2">
    <location>
        <begin position="3"/>
        <end position="160"/>
    </location>
</feature>
<organism evidence="3 4">
    <name type="scientific">Selenihalanaerobacter shriftii</name>
    <dbReference type="NCBI Taxonomy" id="142842"/>
    <lineage>
        <taxon>Bacteria</taxon>
        <taxon>Bacillati</taxon>
        <taxon>Bacillota</taxon>
        <taxon>Clostridia</taxon>
        <taxon>Halanaerobiales</taxon>
        <taxon>Halobacteroidaceae</taxon>
        <taxon>Selenihalanaerobacter</taxon>
    </lineage>
</organism>
<dbReference type="SUPFAM" id="SSF53067">
    <property type="entry name" value="Actin-like ATPase domain"/>
    <property type="match status" value="2"/>
</dbReference>
<dbReference type="Gene3D" id="3.30.420.40">
    <property type="match status" value="1"/>
</dbReference>
<protein>
    <submittedName>
        <fullName evidence="3">N-methylhydantoinase A/oxoprolinase/acetone carboxylase, beta subunit</fullName>
    </submittedName>
</protein>
<proteinExistence type="predicted"/>
<dbReference type="AlphaFoldDB" id="A0A1T4Q0G2"/>
<keyword evidence="4" id="KW-1185">Reference proteome</keyword>
<gene>
    <name evidence="3" type="ORF">SAMN02745118_02382</name>
</gene>
<dbReference type="InterPro" id="IPR043129">
    <property type="entry name" value="ATPase_NBD"/>
</dbReference>
<dbReference type="EMBL" id="FUWM01000023">
    <property type="protein sequence ID" value="SJZ97272.1"/>
    <property type="molecule type" value="Genomic_DNA"/>
</dbReference>
<dbReference type="InterPro" id="IPR002821">
    <property type="entry name" value="Hydantoinase_A"/>
</dbReference>
<name>A0A1T4Q0G2_9FIRM</name>
<dbReference type="RefSeq" id="WP_078810814.1">
    <property type="nucleotide sequence ID" value="NZ_FUWM01000023.1"/>
</dbReference>
<dbReference type="GO" id="GO:0005829">
    <property type="term" value="C:cytosol"/>
    <property type="evidence" value="ECO:0007669"/>
    <property type="project" value="TreeGrafter"/>
</dbReference>